<protein>
    <recommendedName>
        <fullName evidence="4">Major facilitator superfamily (MFS) profile domain-containing protein</fullName>
    </recommendedName>
</protein>
<name>A0A1B2J2R8_9LACO</name>
<keyword evidence="1" id="KW-0472">Membrane</keyword>
<geneLocation type="plasmid" evidence="3">
    <name>pl11995-2</name>
</geneLocation>
<evidence type="ECO:0008006" key="4">
    <source>
        <dbReference type="Google" id="ProtNLM"/>
    </source>
</evidence>
<feature type="transmembrane region" description="Helical" evidence="1">
    <location>
        <begin position="60"/>
        <end position="78"/>
    </location>
</feature>
<organism evidence="2 3">
    <name type="scientific">Secundilactobacillus paracollinoides</name>
    <dbReference type="NCBI Taxonomy" id="240427"/>
    <lineage>
        <taxon>Bacteria</taxon>
        <taxon>Bacillati</taxon>
        <taxon>Bacillota</taxon>
        <taxon>Bacilli</taxon>
        <taxon>Lactobacillales</taxon>
        <taxon>Lactobacillaceae</taxon>
        <taxon>Secundilactobacillus</taxon>
    </lineage>
</organism>
<keyword evidence="1" id="KW-0812">Transmembrane</keyword>
<dbReference type="Proteomes" id="UP000093267">
    <property type="component" value="Plasmid pL11995-2"/>
</dbReference>
<dbReference type="AlphaFoldDB" id="A0A1B2J2R8"/>
<dbReference type="SUPFAM" id="SSF103473">
    <property type="entry name" value="MFS general substrate transporter"/>
    <property type="match status" value="1"/>
</dbReference>
<keyword evidence="1" id="KW-1133">Transmembrane helix</keyword>
<dbReference type="InterPro" id="IPR036259">
    <property type="entry name" value="MFS_trans_sf"/>
</dbReference>
<keyword evidence="3" id="KW-1185">Reference proteome</keyword>
<accession>A0A1B2J2R8</accession>
<dbReference type="KEGG" id="lpd:AYR62_15960"/>
<evidence type="ECO:0000256" key="1">
    <source>
        <dbReference type="SAM" id="Phobius"/>
    </source>
</evidence>
<gene>
    <name evidence="2" type="ORF">AYR63_15605</name>
</gene>
<evidence type="ECO:0000313" key="3">
    <source>
        <dbReference type="Proteomes" id="UP000093267"/>
    </source>
</evidence>
<proteinExistence type="predicted"/>
<keyword evidence="2" id="KW-0614">Plasmid</keyword>
<evidence type="ECO:0000313" key="2">
    <source>
        <dbReference type="EMBL" id="ANZ68575.1"/>
    </source>
</evidence>
<reference evidence="2 3" key="1">
    <citation type="submission" date="2016-03" db="EMBL/GenBank/DDBJ databases">
        <title>Pediococcus and Lactobacillus from brewery environment - whole genome sequencing and assembly.</title>
        <authorList>
            <person name="Behr J."/>
            <person name="Geissler A.J."/>
            <person name="Vogel R.F."/>
        </authorList>
    </citation>
    <scope>NUCLEOTIDE SEQUENCE [LARGE SCALE GENOMIC DNA]</scope>
    <source>
        <strain evidence="2 3">TMW 1.1995</strain>
        <plasmid evidence="3">pl11995-2</plasmid>
    </source>
</reference>
<sequence length="84" mass="8799">MNKVAQLQPNPLTMVTNALSGEHMGTYLGLFNGSICLPQIVASLASFGLFPLLGNAQPNMFLLAGLIMALGAASVGFIKETYKA</sequence>
<dbReference type="EMBL" id="CP014926">
    <property type="protein sequence ID" value="ANZ68575.1"/>
    <property type="molecule type" value="Genomic_DNA"/>
</dbReference>
<feature type="transmembrane region" description="Helical" evidence="1">
    <location>
        <begin position="30"/>
        <end position="53"/>
    </location>
</feature>